<evidence type="ECO:0000256" key="4">
    <source>
        <dbReference type="ARBA" id="ARBA00022989"/>
    </source>
</evidence>
<evidence type="ECO:0000256" key="7">
    <source>
        <dbReference type="ARBA" id="ARBA00023303"/>
    </source>
</evidence>
<dbReference type="PANTHER" id="PTHR11537">
    <property type="entry name" value="VOLTAGE-GATED POTASSIUM CHANNEL"/>
    <property type="match status" value="1"/>
</dbReference>
<accession>C1DN33</accession>
<dbReference type="InterPro" id="IPR013099">
    <property type="entry name" value="K_chnl_dom"/>
</dbReference>
<proteinExistence type="predicted"/>
<name>C1DN33_AZOVD</name>
<feature type="domain" description="Potassium channel" evidence="10">
    <location>
        <begin position="1"/>
        <end position="42"/>
    </location>
</feature>
<evidence type="ECO:0000256" key="2">
    <source>
        <dbReference type="ARBA" id="ARBA00022448"/>
    </source>
</evidence>
<dbReference type="OrthoDB" id="9799090at2"/>
<dbReference type="Proteomes" id="UP000002424">
    <property type="component" value="Chromosome"/>
</dbReference>
<evidence type="ECO:0000256" key="1">
    <source>
        <dbReference type="ARBA" id="ARBA00004141"/>
    </source>
</evidence>
<dbReference type="HOGENOM" id="CLU_2217617_0_0_6"/>
<organism evidence="11 12">
    <name type="scientific">Azotobacter vinelandii (strain DJ / ATCC BAA-1303)</name>
    <dbReference type="NCBI Taxonomy" id="322710"/>
    <lineage>
        <taxon>Bacteria</taxon>
        <taxon>Pseudomonadati</taxon>
        <taxon>Pseudomonadota</taxon>
        <taxon>Gammaproteobacteria</taxon>
        <taxon>Pseudomonadales</taxon>
        <taxon>Pseudomonadaceae</taxon>
        <taxon>Azotobacter</taxon>
    </lineage>
</organism>
<protein>
    <submittedName>
        <fullName evidence="11">Potassium channel</fullName>
    </submittedName>
</protein>
<evidence type="ECO:0000313" key="12">
    <source>
        <dbReference type="Proteomes" id="UP000002424"/>
    </source>
</evidence>
<dbReference type="STRING" id="322710.Avin_30350"/>
<keyword evidence="12" id="KW-1185">Reference proteome</keyword>
<evidence type="ECO:0000256" key="5">
    <source>
        <dbReference type="ARBA" id="ARBA00023065"/>
    </source>
</evidence>
<gene>
    <name evidence="11" type="ordered locus">Avin_30350</name>
</gene>
<keyword evidence="5" id="KW-0406">Ion transport</keyword>
<evidence type="ECO:0000256" key="8">
    <source>
        <dbReference type="SAM" id="MobiDB-lite"/>
    </source>
</evidence>
<feature type="transmembrane region" description="Helical" evidence="9">
    <location>
        <begin position="20"/>
        <end position="45"/>
    </location>
</feature>
<keyword evidence="4 9" id="KW-1133">Transmembrane helix</keyword>
<dbReference type="eggNOG" id="COG2126">
    <property type="taxonomic scope" value="Bacteria"/>
</dbReference>
<dbReference type="GO" id="GO:0001508">
    <property type="term" value="P:action potential"/>
    <property type="evidence" value="ECO:0007669"/>
    <property type="project" value="TreeGrafter"/>
</dbReference>
<reference evidence="11 12" key="1">
    <citation type="journal article" date="2009" name="J. Bacteriol.">
        <title>Genome sequence of Azotobacter vinelandii, an obligate aerobe specialized to support diverse anaerobic metabolic processes.</title>
        <authorList>
            <person name="Setubal J.C."/>
            <person name="dos Santos P."/>
            <person name="Goldman B.S."/>
            <person name="Ertesvag H."/>
            <person name="Espin G."/>
            <person name="Rubio L.M."/>
            <person name="Valla S."/>
            <person name="Almeida N.F."/>
            <person name="Balasubramanian D."/>
            <person name="Cromes L."/>
            <person name="Curatti L."/>
            <person name="Du Z."/>
            <person name="Godsy E."/>
            <person name="Goodner B."/>
            <person name="Hellner-Burris K."/>
            <person name="Hernandez J.A."/>
            <person name="Houmiel K."/>
            <person name="Imperial J."/>
            <person name="Kennedy C."/>
            <person name="Larson T.J."/>
            <person name="Latreille P."/>
            <person name="Ligon L.S."/>
            <person name="Lu J."/>
            <person name="Maerk M."/>
            <person name="Miller N.M."/>
            <person name="Norton S."/>
            <person name="O'Carroll I.P."/>
            <person name="Paulsen I."/>
            <person name="Raulfs E.C."/>
            <person name="Roemer R."/>
            <person name="Rosser J."/>
            <person name="Segura D."/>
            <person name="Slater S."/>
            <person name="Stricklin S.L."/>
            <person name="Studholme D.J."/>
            <person name="Sun J."/>
            <person name="Viana C.J."/>
            <person name="Wallin E."/>
            <person name="Wang B."/>
            <person name="Wheeler C."/>
            <person name="Zhu H."/>
            <person name="Dean D.R."/>
            <person name="Dixon R."/>
            <person name="Wood D."/>
        </authorList>
    </citation>
    <scope>NUCLEOTIDE SEQUENCE [LARGE SCALE GENOMIC DNA]</scope>
    <source>
        <strain evidence="12">DJ / ATCC BAA-1303</strain>
    </source>
</reference>
<dbReference type="InterPro" id="IPR028325">
    <property type="entry name" value="VG_K_chnl"/>
</dbReference>
<keyword evidence="7 11" id="KW-0407">Ion channel</keyword>
<evidence type="ECO:0000256" key="6">
    <source>
        <dbReference type="ARBA" id="ARBA00023136"/>
    </source>
</evidence>
<dbReference type="PANTHER" id="PTHR11537:SF254">
    <property type="entry name" value="POTASSIUM VOLTAGE-GATED CHANNEL PROTEIN SHAB"/>
    <property type="match status" value="1"/>
</dbReference>
<evidence type="ECO:0000313" key="11">
    <source>
        <dbReference type="EMBL" id="ACO79200.1"/>
    </source>
</evidence>
<evidence type="ECO:0000256" key="9">
    <source>
        <dbReference type="SAM" id="Phobius"/>
    </source>
</evidence>
<comment type="subcellular location">
    <subcellularLocation>
        <location evidence="1">Membrane</location>
        <topology evidence="1">Multi-pass membrane protein</topology>
    </subcellularLocation>
</comment>
<dbReference type="Pfam" id="PF07885">
    <property type="entry name" value="Ion_trans_2"/>
    <property type="match status" value="1"/>
</dbReference>
<dbReference type="EMBL" id="CP001157">
    <property type="protein sequence ID" value="ACO79200.1"/>
    <property type="molecule type" value="Genomic_DNA"/>
</dbReference>
<dbReference type="GO" id="GO:0005249">
    <property type="term" value="F:voltage-gated potassium channel activity"/>
    <property type="evidence" value="ECO:0007669"/>
    <property type="project" value="InterPro"/>
</dbReference>
<evidence type="ECO:0000256" key="3">
    <source>
        <dbReference type="ARBA" id="ARBA00022692"/>
    </source>
</evidence>
<keyword evidence="6 9" id="KW-0472">Membrane</keyword>
<dbReference type="Gene3D" id="1.10.287.70">
    <property type="match status" value="1"/>
</dbReference>
<dbReference type="KEGG" id="avn:Avin_30350"/>
<keyword evidence="3 9" id="KW-0812">Transmembrane</keyword>
<dbReference type="AlphaFoldDB" id="C1DN33"/>
<feature type="region of interest" description="Disordered" evidence="8">
    <location>
        <begin position="83"/>
        <end position="106"/>
    </location>
</feature>
<dbReference type="SUPFAM" id="SSF81324">
    <property type="entry name" value="Voltage-gated potassium channels"/>
    <property type="match status" value="1"/>
</dbReference>
<dbReference type="EnsemblBacteria" id="ACO79200">
    <property type="protein sequence ID" value="ACO79200"/>
    <property type="gene ID" value="Avin_30350"/>
</dbReference>
<evidence type="ECO:0000259" key="10">
    <source>
        <dbReference type="Pfam" id="PF07885"/>
    </source>
</evidence>
<dbReference type="GO" id="GO:0008076">
    <property type="term" value="C:voltage-gated potassium channel complex"/>
    <property type="evidence" value="ECO:0007669"/>
    <property type="project" value="InterPro"/>
</dbReference>
<sequence length="106" mass="11497">MTLTTVGYGDMTPKTPLGQGLATLVMITGYSVIAVPTGIFTAELASAMRPERLQRTCPNCRKEQHEPDAAFRSRCGDALFPRVPEPIPRAEGEKTARLTPPAQRGE</sequence>
<keyword evidence="2" id="KW-0813">Transport</keyword>